<evidence type="ECO:0000256" key="7">
    <source>
        <dbReference type="ARBA" id="ARBA00022771"/>
    </source>
</evidence>
<keyword evidence="11" id="KW-0472">Membrane</keyword>
<dbReference type="Gene3D" id="3.30.40.10">
    <property type="entry name" value="Zinc/RING finger domain, C3HC4 (zinc finger)"/>
    <property type="match status" value="1"/>
</dbReference>
<feature type="domain" description="RING-type" evidence="13">
    <location>
        <begin position="54"/>
        <end position="98"/>
    </location>
</feature>
<evidence type="ECO:0000256" key="8">
    <source>
        <dbReference type="ARBA" id="ARBA00022786"/>
    </source>
</evidence>
<evidence type="ECO:0000256" key="12">
    <source>
        <dbReference type="PROSITE-ProRule" id="PRU00175"/>
    </source>
</evidence>
<dbReference type="InterPro" id="IPR013083">
    <property type="entry name" value="Znf_RING/FYVE/PHD"/>
</dbReference>
<dbReference type="GO" id="GO:0061630">
    <property type="term" value="F:ubiquitin protein ligase activity"/>
    <property type="evidence" value="ECO:0007669"/>
    <property type="project" value="UniProtKB-EC"/>
</dbReference>
<dbReference type="PANTHER" id="PTHR45977">
    <property type="entry name" value="TARGET OF ERK KINASE MPK-1"/>
    <property type="match status" value="1"/>
</dbReference>
<evidence type="ECO:0000256" key="11">
    <source>
        <dbReference type="ARBA" id="ARBA00023136"/>
    </source>
</evidence>
<evidence type="ECO:0000259" key="13">
    <source>
        <dbReference type="PROSITE" id="PS50089"/>
    </source>
</evidence>
<evidence type="ECO:0000256" key="4">
    <source>
        <dbReference type="ARBA" id="ARBA00022679"/>
    </source>
</evidence>
<evidence type="ECO:0000256" key="9">
    <source>
        <dbReference type="ARBA" id="ARBA00022833"/>
    </source>
</evidence>
<reference evidence="14" key="1">
    <citation type="submission" date="2023-03" db="EMBL/GenBank/DDBJ databases">
        <authorList>
            <person name="Julca I."/>
        </authorList>
    </citation>
    <scope>NUCLEOTIDE SEQUENCE</scope>
</reference>
<comment type="subcellular location">
    <subcellularLocation>
        <location evidence="2">Membrane</location>
        <topology evidence="2">Multi-pass membrane protein</topology>
    </subcellularLocation>
</comment>
<dbReference type="EC" id="2.3.2.27" evidence="3"/>
<keyword evidence="5" id="KW-0812">Transmembrane</keyword>
<keyword evidence="6" id="KW-0479">Metal-binding</keyword>
<organism evidence="14 15">
    <name type="scientific">Oldenlandia corymbosa var. corymbosa</name>
    <dbReference type="NCBI Taxonomy" id="529605"/>
    <lineage>
        <taxon>Eukaryota</taxon>
        <taxon>Viridiplantae</taxon>
        <taxon>Streptophyta</taxon>
        <taxon>Embryophyta</taxon>
        <taxon>Tracheophyta</taxon>
        <taxon>Spermatophyta</taxon>
        <taxon>Magnoliopsida</taxon>
        <taxon>eudicotyledons</taxon>
        <taxon>Gunneridae</taxon>
        <taxon>Pentapetalae</taxon>
        <taxon>asterids</taxon>
        <taxon>lamiids</taxon>
        <taxon>Gentianales</taxon>
        <taxon>Rubiaceae</taxon>
        <taxon>Rubioideae</taxon>
        <taxon>Spermacoceae</taxon>
        <taxon>Hedyotis-Oldenlandia complex</taxon>
        <taxon>Oldenlandia</taxon>
    </lineage>
</organism>
<sequence>MVFKKKLVCYISSIFGPIGGWQRAKASGDSDNVIDKASRLEDDEEELMEEKELCCVCLSRLNKGDEEKRSLPCGHEFHGECIESWLSNTRRKTCPVCRFLVEDGEEESIQREFLTDEMMVWFSSFHVAGF</sequence>
<dbReference type="PANTHER" id="PTHR45977:SF13">
    <property type="entry name" value="GB|AAF27103.1"/>
    <property type="match status" value="1"/>
</dbReference>
<evidence type="ECO:0000256" key="6">
    <source>
        <dbReference type="ARBA" id="ARBA00022723"/>
    </source>
</evidence>
<dbReference type="EMBL" id="OX459123">
    <property type="protein sequence ID" value="CAI9110980.1"/>
    <property type="molecule type" value="Genomic_DNA"/>
</dbReference>
<keyword evidence="7 12" id="KW-0863">Zinc-finger</keyword>
<name>A0AAV1DVN7_OLDCO</name>
<dbReference type="GO" id="GO:0016020">
    <property type="term" value="C:membrane"/>
    <property type="evidence" value="ECO:0007669"/>
    <property type="project" value="UniProtKB-SubCell"/>
</dbReference>
<evidence type="ECO:0000313" key="15">
    <source>
        <dbReference type="Proteomes" id="UP001161247"/>
    </source>
</evidence>
<evidence type="ECO:0000256" key="2">
    <source>
        <dbReference type="ARBA" id="ARBA00004141"/>
    </source>
</evidence>
<keyword evidence="8" id="KW-0833">Ubl conjugation pathway</keyword>
<dbReference type="GO" id="GO:0008270">
    <property type="term" value="F:zinc ion binding"/>
    <property type="evidence" value="ECO:0007669"/>
    <property type="project" value="UniProtKB-KW"/>
</dbReference>
<gene>
    <name evidence="14" type="ORF">OLC1_LOCUS18505</name>
</gene>
<keyword evidence="15" id="KW-1185">Reference proteome</keyword>
<dbReference type="GO" id="GO:0006511">
    <property type="term" value="P:ubiquitin-dependent protein catabolic process"/>
    <property type="evidence" value="ECO:0007669"/>
    <property type="project" value="TreeGrafter"/>
</dbReference>
<keyword evidence="10" id="KW-1133">Transmembrane helix</keyword>
<dbReference type="PROSITE" id="PS50089">
    <property type="entry name" value="ZF_RING_2"/>
    <property type="match status" value="1"/>
</dbReference>
<dbReference type="SUPFAM" id="SSF57850">
    <property type="entry name" value="RING/U-box"/>
    <property type="match status" value="1"/>
</dbReference>
<evidence type="ECO:0000256" key="1">
    <source>
        <dbReference type="ARBA" id="ARBA00000900"/>
    </source>
</evidence>
<dbReference type="GO" id="GO:0000325">
    <property type="term" value="C:plant-type vacuole"/>
    <property type="evidence" value="ECO:0007669"/>
    <property type="project" value="TreeGrafter"/>
</dbReference>
<dbReference type="SMART" id="SM00184">
    <property type="entry name" value="RING"/>
    <property type="match status" value="1"/>
</dbReference>
<dbReference type="InterPro" id="IPR001841">
    <property type="entry name" value="Znf_RING"/>
</dbReference>
<keyword evidence="4" id="KW-0808">Transferase</keyword>
<evidence type="ECO:0000256" key="3">
    <source>
        <dbReference type="ARBA" id="ARBA00012483"/>
    </source>
</evidence>
<dbReference type="Pfam" id="PF13639">
    <property type="entry name" value="zf-RING_2"/>
    <property type="match status" value="1"/>
</dbReference>
<comment type="catalytic activity">
    <reaction evidence="1">
        <text>S-ubiquitinyl-[E2 ubiquitin-conjugating enzyme]-L-cysteine + [acceptor protein]-L-lysine = [E2 ubiquitin-conjugating enzyme]-L-cysteine + N(6)-ubiquitinyl-[acceptor protein]-L-lysine.</text>
        <dbReference type="EC" id="2.3.2.27"/>
    </reaction>
</comment>
<accession>A0AAV1DVN7</accession>
<keyword evidence="9" id="KW-0862">Zinc</keyword>
<proteinExistence type="predicted"/>
<dbReference type="Proteomes" id="UP001161247">
    <property type="component" value="Chromosome 6"/>
</dbReference>
<dbReference type="GO" id="GO:0016567">
    <property type="term" value="P:protein ubiquitination"/>
    <property type="evidence" value="ECO:0007669"/>
    <property type="project" value="TreeGrafter"/>
</dbReference>
<evidence type="ECO:0000313" key="14">
    <source>
        <dbReference type="EMBL" id="CAI9110980.1"/>
    </source>
</evidence>
<evidence type="ECO:0000256" key="5">
    <source>
        <dbReference type="ARBA" id="ARBA00022692"/>
    </source>
</evidence>
<dbReference type="AlphaFoldDB" id="A0AAV1DVN7"/>
<evidence type="ECO:0000256" key="10">
    <source>
        <dbReference type="ARBA" id="ARBA00022989"/>
    </source>
</evidence>
<protein>
    <recommendedName>
        <fullName evidence="3">RING-type E3 ubiquitin transferase</fullName>
        <ecNumber evidence="3">2.3.2.27</ecNumber>
    </recommendedName>
</protein>